<comment type="similarity">
    <text evidence="2">Belongs to the LolB family.</text>
</comment>
<reference evidence="15" key="1">
    <citation type="journal article" date="2020" name="MBio">
        <title>Horizontal gene transfer to a defensive symbiont with a reduced genome amongst a multipartite beetle microbiome.</title>
        <authorList>
            <person name="Waterworth S.C."/>
            <person name="Florez L.V."/>
            <person name="Rees E.R."/>
            <person name="Hertweck C."/>
            <person name="Kaltenpoth M."/>
            <person name="Kwan J.C."/>
        </authorList>
    </citation>
    <scope>NUCLEOTIDE SEQUENCE [LARGE SCALE GENOMIC DNA]</scope>
</reference>
<keyword evidence="12 14" id="KW-0449">Lipoprotein</keyword>
<dbReference type="InterPro" id="IPR004565">
    <property type="entry name" value="OM_lipoprot_LolB"/>
</dbReference>
<evidence type="ECO:0000256" key="12">
    <source>
        <dbReference type="ARBA" id="ARBA00023288"/>
    </source>
</evidence>
<gene>
    <name evidence="14" type="primary">lolB</name>
    <name evidence="14" type="ORF">GAK30_03517</name>
</gene>
<name>A0A7V8JP45_9BURK</name>
<dbReference type="Proteomes" id="UP000461670">
    <property type="component" value="Unassembled WGS sequence"/>
</dbReference>
<proteinExistence type="inferred from homology"/>
<evidence type="ECO:0000256" key="11">
    <source>
        <dbReference type="ARBA" id="ARBA00023237"/>
    </source>
</evidence>
<dbReference type="PROSITE" id="PS51257">
    <property type="entry name" value="PROKAR_LIPOPROTEIN"/>
    <property type="match status" value="1"/>
</dbReference>
<comment type="caution">
    <text evidence="14">The sequence shown here is derived from an EMBL/GenBank/DDBJ whole genome shotgun (WGS) entry which is preliminary data.</text>
</comment>
<evidence type="ECO:0000256" key="8">
    <source>
        <dbReference type="ARBA" id="ARBA00023136"/>
    </source>
</evidence>
<dbReference type="GO" id="GO:0015031">
    <property type="term" value="P:protein transport"/>
    <property type="evidence" value="ECO:0007669"/>
    <property type="project" value="UniProtKB-KW"/>
</dbReference>
<keyword evidence="10" id="KW-0143">Chaperone</keyword>
<feature type="signal peptide" evidence="13">
    <location>
        <begin position="1"/>
        <end position="19"/>
    </location>
</feature>
<evidence type="ECO:0000256" key="13">
    <source>
        <dbReference type="SAM" id="SignalP"/>
    </source>
</evidence>
<feature type="chain" id="PRO_5031395791" description="Outer-membrane lipoprotein LolB" evidence="13">
    <location>
        <begin position="20"/>
        <end position="162"/>
    </location>
</feature>
<keyword evidence="8" id="KW-0472">Membrane</keyword>
<evidence type="ECO:0000256" key="6">
    <source>
        <dbReference type="ARBA" id="ARBA00022729"/>
    </source>
</evidence>
<keyword evidence="9" id="KW-0564">Palmitate</keyword>
<keyword evidence="7" id="KW-0653">Protein transport</keyword>
<organism evidence="14 15">
    <name type="scientific">Paracidovorax wautersii</name>
    <dbReference type="NCBI Taxonomy" id="1177982"/>
    <lineage>
        <taxon>Bacteria</taxon>
        <taxon>Pseudomonadati</taxon>
        <taxon>Pseudomonadota</taxon>
        <taxon>Betaproteobacteria</taxon>
        <taxon>Burkholderiales</taxon>
        <taxon>Comamonadaceae</taxon>
        <taxon>Paracidovorax</taxon>
    </lineage>
</organism>
<comment type="subunit">
    <text evidence="3">Monomer.</text>
</comment>
<accession>A0A7V8JP45</accession>
<keyword evidence="5" id="KW-0813">Transport</keyword>
<dbReference type="InterPro" id="IPR029046">
    <property type="entry name" value="LolA/LolB/LppX"/>
</dbReference>
<dbReference type="EMBL" id="WNDQ01000075">
    <property type="protein sequence ID" value="KAF1018755.1"/>
    <property type="molecule type" value="Genomic_DNA"/>
</dbReference>
<evidence type="ECO:0000256" key="9">
    <source>
        <dbReference type="ARBA" id="ARBA00023139"/>
    </source>
</evidence>
<protein>
    <recommendedName>
        <fullName evidence="4">Outer-membrane lipoprotein LolB</fullName>
    </recommendedName>
</protein>
<comment type="subcellular location">
    <subcellularLocation>
        <location evidence="1">Cell outer membrane</location>
        <topology evidence="1">Lipid-anchor</topology>
    </subcellularLocation>
</comment>
<evidence type="ECO:0000256" key="4">
    <source>
        <dbReference type="ARBA" id="ARBA00016202"/>
    </source>
</evidence>
<keyword evidence="11" id="KW-0998">Cell outer membrane</keyword>
<sequence>MQRRAALAALAGAAAGLLAACATPTRTLPVTADSYWLGRLSLQLRTERAQGFAAGFELSGRPDRGELVLTSPVGTRIAEVHWTAQEAVLEQGGRRQAYASLDELITRLTGTAIPVPALFDWLQGKATAVDGWSVDLSRQPEGRLSAVRQWPEPVADLRIVIE</sequence>
<evidence type="ECO:0000256" key="1">
    <source>
        <dbReference type="ARBA" id="ARBA00004459"/>
    </source>
</evidence>
<dbReference type="SUPFAM" id="SSF89392">
    <property type="entry name" value="Prokaryotic lipoproteins and lipoprotein localization factors"/>
    <property type="match status" value="1"/>
</dbReference>
<evidence type="ECO:0000313" key="14">
    <source>
        <dbReference type="EMBL" id="KAF1018755.1"/>
    </source>
</evidence>
<evidence type="ECO:0000256" key="2">
    <source>
        <dbReference type="ARBA" id="ARBA00009696"/>
    </source>
</evidence>
<keyword evidence="6 13" id="KW-0732">Signal</keyword>
<evidence type="ECO:0000256" key="3">
    <source>
        <dbReference type="ARBA" id="ARBA00011245"/>
    </source>
</evidence>
<evidence type="ECO:0000313" key="15">
    <source>
        <dbReference type="Proteomes" id="UP000461670"/>
    </source>
</evidence>
<dbReference type="GO" id="GO:0009279">
    <property type="term" value="C:cell outer membrane"/>
    <property type="evidence" value="ECO:0007669"/>
    <property type="project" value="UniProtKB-SubCell"/>
</dbReference>
<evidence type="ECO:0000256" key="5">
    <source>
        <dbReference type="ARBA" id="ARBA00022448"/>
    </source>
</evidence>
<dbReference type="Pfam" id="PF03550">
    <property type="entry name" value="LolB"/>
    <property type="match status" value="1"/>
</dbReference>
<evidence type="ECO:0000256" key="10">
    <source>
        <dbReference type="ARBA" id="ARBA00023186"/>
    </source>
</evidence>
<dbReference type="Gene3D" id="2.50.20.10">
    <property type="entry name" value="Lipoprotein localisation LolA/LolB/LppX"/>
    <property type="match status" value="1"/>
</dbReference>
<dbReference type="AlphaFoldDB" id="A0A7V8JP45"/>
<evidence type="ECO:0000256" key="7">
    <source>
        <dbReference type="ARBA" id="ARBA00022927"/>
    </source>
</evidence>